<evidence type="ECO:0000256" key="1">
    <source>
        <dbReference type="RuleBase" id="RU000487"/>
    </source>
</evidence>
<name>A0A9P0F2T2_BEMTA</name>
<dbReference type="InterPro" id="IPR043129">
    <property type="entry name" value="ATPase_NBD"/>
</dbReference>
<protein>
    <recommendedName>
        <fullName evidence="4">Actin-related protein 10</fullName>
    </recommendedName>
</protein>
<sequence length="408" mass="45874">MPLPIQHEYPLSRGSLHDFGITVDKQPSVIEFGTKYTKFGFIGEPSPRCIIPSEVTLSDTNETRKLFSYTSEEDLYYLLVELIHALYYKFALTPKGRRVVIVESLLASTLFKDTLAKVLFDHYHFAVVTFVPSHLVSIYTLAISSGLVIDVGHEEAVVIPVFENFPVLKGWQGQSRAAKAVEEHLKSLLIEDVEQNSDSEEAKKKSIELINKLSDSTLEDIRVRCCFVTTYERSLLLAEGKEPKPCPPSVDYYINGDTKLIIPGSIREKAYETIFQKDGEQNSLPNMVLDSILQCSIDARKKLAENLIIIGGTSMALGFKPRLDAELKALIKVPAYNDKLFLTTFKYHTPPTKANCVTWLGGSIFGATESCIHHAVTKENYNSQATSYPDWSNYYIRQMGDLRISPEL</sequence>
<comment type="similarity">
    <text evidence="1">Belongs to the actin family.</text>
</comment>
<evidence type="ECO:0000313" key="2">
    <source>
        <dbReference type="EMBL" id="CAH0386535.1"/>
    </source>
</evidence>
<accession>A0A9P0F2T2</accession>
<reference evidence="2" key="1">
    <citation type="submission" date="2021-12" db="EMBL/GenBank/DDBJ databases">
        <authorList>
            <person name="King R."/>
        </authorList>
    </citation>
    <scope>NUCLEOTIDE SEQUENCE</scope>
</reference>
<proteinExistence type="inferred from homology"/>
<organism evidence="2 3">
    <name type="scientific">Bemisia tabaci</name>
    <name type="common">Sweetpotato whitefly</name>
    <name type="synonym">Aleurodes tabaci</name>
    <dbReference type="NCBI Taxonomy" id="7038"/>
    <lineage>
        <taxon>Eukaryota</taxon>
        <taxon>Metazoa</taxon>
        <taxon>Ecdysozoa</taxon>
        <taxon>Arthropoda</taxon>
        <taxon>Hexapoda</taxon>
        <taxon>Insecta</taxon>
        <taxon>Pterygota</taxon>
        <taxon>Neoptera</taxon>
        <taxon>Paraneoptera</taxon>
        <taxon>Hemiptera</taxon>
        <taxon>Sternorrhyncha</taxon>
        <taxon>Aleyrodoidea</taxon>
        <taxon>Aleyrodidae</taxon>
        <taxon>Aleyrodinae</taxon>
        <taxon>Bemisia</taxon>
    </lineage>
</organism>
<evidence type="ECO:0008006" key="4">
    <source>
        <dbReference type="Google" id="ProtNLM"/>
    </source>
</evidence>
<dbReference type="SUPFAM" id="SSF53067">
    <property type="entry name" value="Actin-like ATPase domain"/>
    <property type="match status" value="2"/>
</dbReference>
<dbReference type="Gene3D" id="3.30.420.40">
    <property type="match status" value="2"/>
</dbReference>
<dbReference type="KEGG" id="btab:109029971"/>
<dbReference type="Gene3D" id="3.90.640.10">
    <property type="entry name" value="Actin, Chain A, domain 4"/>
    <property type="match status" value="1"/>
</dbReference>
<dbReference type="PANTHER" id="PTHR11937">
    <property type="entry name" value="ACTIN"/>
    <property type="match status" value="1"/>
</dbReference>
<dbReference type="EMBL" id="OU963864">
    <property type="protein sequence ID" value="CAH0386535.1"/>
    <property type="molecule type" value="Genomic_DNA"/>
</dbReference>
<dbReference type="SMART" id="SM00268">
    <property type="entry name" value="ACTIN"/>
    <property type="match status" value="1"/>
</dbReference>
<keyword evidence="3" id="KW-1185">Reference proteome</keyword>
<dbReference type="AlphaFoldDB" id="A0A9P0F2T2"/>
<dbReference type="CDD" id="cd10207">
    <property type="entry name" value="ASKHA_NBD_Arp10"/>
    <property type="match status" value="1"/>
</dbReference>
<gene>
    <name evidence="2" type="ORF">BEMITA_LOCUS5638</name>
</gene>
<evidence type="ECO:0000313" key="3">
    <source>
        <dbReference type="Proteomes" id="UP001152759"/>
    </source>
</evidence>
<dbReference type="InterPro" id="IPR004000">
    <property type="entry name" value="Actin"/>
</dbReference>
<dbReference type="Proteomes" id="UP001152759">
    <property type="component" value="Chromosome 3"/>
</dbReference>
<dbReference type="Pfam" id="PF00022">
    <property type="entry name" value="Actin"/>
    <property type="match status" value="1"/>
</dbReference>